<keyword evidence="3 6" id="KW-0812">Transmembrane</keyword>
<protein>
    <recommendedName>
        <fullName evidence="9">Small integral membrane protein 12</fullName>
    </recommendedName>
</protein>
<dbReference type="PANTHER" id="PTHR28599:SF1">
    <property type="entry name" value="SMALL INTEGRAL MEMBRANE PROTEIN 12"/>
    <property type="match status" value="1"/>
</dbReference>
<evidence type="ECO:0000256" key="6">
    <source>
        <dbReference type="SAM" id="Phobius"/>
    </source>
</evidence>
<accession>A0AAD5L5A1</accession>
<dbReference type="GO" id="GO:0016020">
    <property type="term" value="C:membrane"/>
    <property type="evidence" value="ECO:0007669"/>
    <property type="project" value="UniProtKB-SubCell"/>
</dbReference>
<comment type="subcellular location">
    <subcellularLocation>
        <location evidence="1">Membrane</location>
        <topology evidence="1">Single-pass membrane protein</topology>
    </subcellularLocation>
</comment>
<evidence type="ECO:0000313" key="7">
    <source>
        <dbReference type="EMBL" id="KAI9556316.1"/>
    </source>
</evidence>
<evidence type="ECO:0000256" key="5">
    <source>
        <dbReference type="ARBA" id="ARBA00023136"/>
    </source>
</evidence>
<comment type="caution">
    <text evidence="7">The sequence shown here is derived from an EMBL/GenBank/DDBJ whole genome shotgun (WGS) entry which is preliminary data.</text>
</comment>
<organism evidence="7 8">
    <name type="scientific">Daphnia sinensis</name>
    <dbReference type="NCBI Taxonomy" id="1820382"/>
    <lineage>
        <taxon>Eukaryota</taxon>
        <taxon>Metazoa</taxon>
        <taxon>Ecdysozoa</taxon>
        <taxon>Arthropoda</taxon>
        <taxon>Crustacea</taxon>
        <taxon>Branchiopoda</taxon>
        <taxon>Diplostraca</taxon>
        <taxon>Cladocera</taxon>
        <taxon>Anomopoda</taxon>
        <taxon>Daphniidae</taxon>
        <taxon>Daphnia</taxon>
        <taxon>Daphnia similis group</taxon>
    </lineage>
</organism>
<keyword evidence="4 6" id="KW-1133">Transmembrane helix</keyword>
<dbReference type="InterPro" id="IPR031933">
    <property type="entry name" value="UPF0767"/>
</dbReference>
<evidence type="ECO:0000256" key="4">
    <source>
        <dbReference type="ARBA" id="ARBA00022989"/>
    </source>
</evidence>
<reference evidence="7 8" key="1">
    <citation type="submission" date="2022-05" db="EMBL/GenBank/DDBJ databases">
        <title>A multi-omics perspective on studying reproductive biology in Daphnia sinensis.</title>
        <authorList>
            <person name="Jia J."/>
        </authorList>
    </citation>
    <scope>NUCLEOTIDE SEQUENCE [LARGE SCALE GENOMIC DNA]</scope>
    <source>
        <strain evidence="7 8">WSL</strain>
    </source>
</reference>
<keyword evidence="5 6" id="KW-0472">Membrane</keyword>
<dbReference type="PANTHER" id="PTHR28599">
    <property type="entry name" value="SMALL INTEGRAL MEMBRANE PROTEIN 12"/>
    <property type="match status" value="1"/>
</dbReference>
<proteinExistence type="inferred from homology"/>
<sequence length="94" mass="10911">MWPVIVNMLRVNAPYITLPFAALIGFIGYNIERIVSDRTTPFRNSVEEQREDRMLQNLENVDAKEIESLKEKKFVPRTIFEKNVSPSLQTKSVV</sequence>
<dbReference type="EMBL" id="WJBH02000007">
    <property type="protein sequence ID" value="KAI9556316.1"/>
    <property type="molecule type" value="Genomic_DNA"/>
</dbReference>
<name>A0AAD5L5A1_9CRUS</name>
<feature type="transmembrane region" description="Helical" evidence="6">
    <location>
        <begin position="12"/>
        <end position="31"/>
    </location>
</feature>
<evidence type="ECO:0000256" key="2">
    <source>
        <dbReference type="ARBA" id="ARBA00007304"/>
    </source>
</evidence>
<evidence type="ECO:0000313" key="8">
    <source>
        <dbReference type="Proteomes" id="UP000820818"/>
    </source>
</evidence>
<evidence type="ECO:0008006" key="9">
    <source>
        <dbReference type="Google" id="ProtNLM"/>
    </source>
</evidence>
<comment type="similarity">
    <text evidence="2">Belongs to the SMIM12 family.</text>
</comment>
<keyword evidence="8" id="KW-1185">Reference proteome</keyword>
<dbReference type="AlphaFoldDB" id="A0AAD5L5A1"/>
<dbReference type="Pfam" id="PF15990">
    <property type="entry name" value="UPF0767"/>
    <property type="match status" value="1"/>
</dbReference>
<dbReference type="Proteomes" id="UP000820818">
    <property type="component" value="Linkage Group LG7"/>
</dbReference>
<evidence type="ECO:0000256" key="1">
    <source>
        <dbReference type="ARBA" id="ARBA00004167"/>
    </source>
</evidence>
<evidence type="ECO:0000256" key="3">
    <source>
        <dbReference type="ARBA" id="ARBA00022692"/>
    </source>
</evidence>
<gene>
    <name evidence="7" type="ORF">GHT06_018890</name>
</gene>